<gene>
    <name evidence="11" type="ORF">MJ923_18660</name>
</gene>
<name>A0AAJ1BKJ2_9GAMM</name>
<dbReference type="PROSITE" id="PS50109">
    <property type="entry name" value="HIS_KIN"/>
    <property type="match status" value="1"/>
</dbReference>
<dbReference type="InterPro" id="IPR036890">
    <property type="entry name" value="HATPase_C_sf"/>
</dbReference>
<feature type="domain" description="Histidine kinase" evidence="9">
    <location>
        <begin position="220"/>
        <end position="437"/>
    </location>
</feature>
<keyword evidence="8" id="KW-0812">Transmembrane</keyword>
<keyword evidence="8" id="KW-1133">Transmembrane helix</keyword>
<dbReference type="GO" id="GO:0004673">
    <property type="term" value="F:protein histidine kinase activity"/>
    <property type="evidence" value="ECO:0007669"/>
    <property type="project" value="UniProtKB-EC"/>
</dbReference>
<evidence type="ECO:0000313" key="12">
    <source>
        <dbReference type="Proteomes" id="UP001297581"/>
    </source>
</evidence>
<dbReference type="RefSeq" id="WP_240592393.1">
    <property type="nucleotide sequence ID" value="NZ_JAKUDL010000009.1"/>
</dbReference>
<dbReference type="Pfam" id="PF02518">
    <property type="entry name" value="HATPase_c"/>
    <property type="match status" value="1"/>
</dbReference>
<keyword evidence="4" id="KW-0547">Nucleotide-binding</keyword>
<comment type="caution">
    <text evidence="11">The sequence shown here is derived from an EMBL/GenBank/DDBJ whole genome shotgun (WGS) entry which is preliminary data.</text>
</comment>
<dbReference type="EC" id="2.7.13.3" evidence="2"/>
<dbReference type="InterPro" id="IPR005467">
    <property type="entry name" value="His_kinase_dom"/>
</dbReference>
<organism evidence="11 12">
    <name type="scientific">Shewanella zhuhaiensis</name>
    <dbReference type="NCBI Taxonomy" id="2919576"/>
    <lineage>
        <taxon>Bacteria</taxon>
        <taxon>Pseudomonadati</taxon>
        <taxon>Pseudomonadota</taxon>
        <taxon>Gammaproteobacteria</taxon>
        <taxon>Alteromonadales</taxon>
        <taxon>Shewanellaceae</taxon>
        <taxon>Shewanella</taxon>
    </lineage>
</organism>
<evidence type="ECO:0000259" key="10">
    <source>
        <dbReference type="PROSITE" id="PS50112"/>
    </source>
</evidence>
<dbReference type="PRINTS" id="PR00344">
    <property type="entry name" value="BCTRLSENSOR"/>
</dbReference>
<evidence type="ECO:0000256" key="4">
    <source>
        <dbReference type="ARBA" id="ARBA00022741"/>
    </source>
</evidence>
<reference evidence="11 12" key="1">
    <citation type="submission" date="2022-02" db="EMBL/GenBank/DDBJ databases">
        <title>The genome sequence of Shewanella sp. 3B26.</title>
        <authorList>
            <person name="Du J."/>
        </authorList>
    </citation>
    <scope>NUCLEOTIDE SEQUENCE [LARGE SCALE GENOMIC DNA]</scope>
    <source>
        <strain evidence="11 12">3B26</strain>
    </source>
</reference>
<accession>A0AAJ1BKJ2</accession>
<evidence type="ECO:0000256" key="8">
    <source>
        <dbReference type="SAM" id="Phobius"/>
    </source>
</evidence>
<feature type="domain" description="PAS" evidence="10">
    <location>
        <begin position="105"/>
        <end position="141"/>
    </location>
</feature>
<sequence>MHINEQMLRLALPLGLLPLLAGAAALLWQGRGVGALLLVVLVLIIACLGAVLLAFRREQRLPEQLLRALANGDGTLGLGAEHPLRSQFDEARQRMLSARTEAGEQAQFLRQVLLHTDLALFICDGDGKVLEQSPAAARLLGGRFKSLTELGNRFGELGRLMRVPGHATAALALDGRQDTLSLQVSEVQIAGRLIHLISLQSIHDPLNQREQQAYSRLTRVLTHEVANSITPLASLADTCQSLVPPGLSFDSEEDRADLALALKTLSSRSHHLGAFIQEFRKVAAIPKPQPQPMTLPTLLSNVRPILETQCREAGVTLLCDVSDSPMVLLDAAQIEQVLINLVKNAIEAIAIARPAGGGVVEIRSVLETDAHLALEVLDNGPGVTPEATEMMFVPFFTTKQQGSGIGLALARQIMVNHGGDLALVAVPSGACLRLSFV</sequence>
<keyword evidence="3" id="KW-0808">Transferase</keyword>
<evidence type="ECO:0000256" key="2">
    <source>
        <dbReference type="ARBA" id="ARBA00012438"/>
    </source>
</evidence>
<keyword evidence="6 11" id="KW-0067">ATP-binding</keyword>
<keyword evidence="5" id="KW-0418">Kinase</keyword>
<dbReference type="InterPro" id="IPR000014">
    <property type="entry name" value="PAS"/>
</dbReference>
<evidence type="ECO:0000256" key="6">
    <source>
        <dbReference type="ARBA" id="ARBA00022840"/>
    </source>
</evidence>
<dbReference type="GO" id="GO:0000160">
    <property type="term" value="P:phosphorelay signal transduction system"/>
    <property type="evidence" value="ECO:0007669"/>
    <property type="project" value="UniProtKB-KW"/>
</dbReference>
<evidence type="ECO:0000256" key="1">
    <source>
        <dbReference type="ARBA" id="ARBA00000085"/>
    </source>
</evidence>
<feature type="transmembrane region" description="Helical" evidence="8">
    <location>
        <begin position="35"/>
        <end position="55"/>
    </location>
</feature>
<evidence type="ECO:0000313" key="11">
    <source>
        <dbReference type="EMBL" id="MCH4296338.1"/>
    </source>
</evidence>
<evidence type="ECO:0000256" key="5">
    <source>
        <dbReference type="ARBA" id="ARBA00022777"/>
    </source>
</evidence>
<dbReference type="PROSITE" id="PS50112">
    <property type="entry name" value="PAS"/>
    <property type="match status" value="1"/>
</dbReference>
<keyword evidence="7" id="KW-0902">Two-component regulatory system</keyword>
<keyword evidence="12" id="KW-1185">Reference proteome</keyword>
<proteinExistence type="predicted"/>
<dbReference type="EMBL" id="JAKUDL010000009">
    <property type="protein sequence ID" value="MCH4296338.1"/>
    <property type="molecule type" value="Genomic_DNA"/>
</dbReference>
<comment type="catalytic activity">
    <reaction evidence="1">
        <text>ATP + protein L-histidine = ADP + protein N-phospho-L-histidine.</text>
        <dbReference type="EC" id="2.7.13.3"/>
    </reaction>
</comment>
<dbReference type="PANTHER" id="PTHR43065:SF46">
    <property type="entry name" value="C4-DICARBOXYLATE TRANSPORT SENSOR PROTEIN DCTB"/>
    <property type="match status" value="1"/>
</dbReference>
<dbReference type="GO" id="GO:0005524">
    <property type="term" value="F:ATP binding"/>
    <property type="evidence" value="ECO:0007669"/>
    <property type="project" value="UniProtKB-KW"/>
</dbReference>
<dbReference type="Proteomes" id="UP001297581">
    <property type="component" value="Unassembled WGS sequence"/>
</dbReference>
<dbReference type="SUPFAM" id="SSF55874">
    <property type="entry name" value="ATPase domain of HSP90 chaperone/DNA topoisomerase II/histidine kinase"/>
    <property type="match status" value="1"/>
</dbReference>
<dbReference type="InterPro" id="IPR004358">
    <property type="entry name" value="Sig_transdc_His_kin-like_C"/>
</dbReference>
<dbReference type="AlphaFoldDB" id="A0AAJ1BKJ2"/>
<keyword evidence="8" id="KW-0472">Membrane</keyword>
<protein>
    <recommendedName>
        <fullName evidence="2">histidine kinase</fullName>
        <ecNumber evidence="2">2.7.13.3</ecNumber>
    </recommendedName>
</protein>
<dbReference type="Gene3D" id="3.30.565.10">
    <property type="entry name" value="Histidine kinase-like ATPase, C-terminal domain"/>
    <property type="match status" value="1"/>
</dbReference>
<evidence type="ECO:0000256" key="3">
    <source>
        <dbReference type="ARBA" id="ARBA00022679"/>
    </source>
</evidence>
<evidence type="ECO:0000256" key="7">
    <source>
        <dbReference type="ARBA" id="ARBA00023012"/>
    </source>
</evidence>
<evidence type="ECO:0000259" key="9">
    <source>
        <dbReference type="PROSITE" id="PS50109"/>
    </source>
</evidence>
<dbReference type="PANTHER" id="PTHR43065">
    <property type="entry name" value="SENSOR HISTIDINE KINASE"/>
    <property type="match status" value="1"/>
</dbReference>
<dbReference type="SMART" id="SM00387">
    <property type="entry name" value="HATPase_c"/>
    <property type="match status" value="1"/>
</dbReference>
<dbReference type="InterPro" id="IPR003594">
    <property type="entry name" value="HATPase_dom"/>
</dbReference>